<dbReference type="Pfam" id="PF08241">
    <property type="entry name" value="Methyltransf_11"/>
    <property type="match status" value="1"/>
</dbReference>
<dbReference type="GO" id="GO:0008757">
    <property type="term" value="F:S-adenosylmethionine-dependent methyltransferase activity"/>
    <property type="evidence" value="ECO:0007669"/>
    <property type="project" value="InterPro"/>
</dbReference>
<keyword evidence="3" id="KW-0489">Methyltransferase</keyword>
<dbReference type="CDD" id="cd02440">
    <property type="entry name" value="AdoMet_MTases"/>
    <property type="match status" value="1"/>
</dbReference>
<keyword evidence="3" id="KW-0830">Ubiquinone</keyword>
<gene>
    <name evidence="3" type="ORF">DFR56_10924</name>
</gene>
<accession>A0A2V3VV75</accession>
<protein>
    <submittedName>
        <fullName evidence="3">2-polyprenyl-6-hydroxyphenyl methylase/3-demethylubiquinone-9 3-methyltransferase</fullName>
    </submittedName>
</protein>
<dbReference type="OrthoDB" id="2575094at2"/>
<dbReference type="RefSeq" id="WP_110395831.1">
    <property type="nucleotide sequence ID" value="NZ_JBHUHB010000001.1"/>
</dbReference>
<evidence type="ECO:0000313" key="4">
    <source>
        <dbReference type="Proteomes" id="UP000247978"/>
    </source>
</evidence>
<organism evidence="3 4">
    <name type="scientific">Pseudogracilibacillus auburnensis</name>
    <dbReference type="NCBI Taxonomy" id="1494959"/>
    <lineage>
        <taxon>Bacteria</taxon>
        <taxon>Bacillati</taxon>
        <taxon>Bacillota</taxon>
        <taxon>Bacilli</taxon>
        <taxon>Bacillales</taxon>
        <taxon>Bacillaceae</taxon>
        <taxon>Pseudogracilibacillus</taxon>
    </lineage>
</organism>
<dbReference type="InterPro" id="IPR013216">
    <property type="entry name" value="Methyltransf_11"/>
</dbReference>
<dbReference type="GO" id="GO:0032259">
    <property type="term" value="P:methylation"/>
    <property type="evidence" value="ECO:0007669"/>
    <property type="project" value="UniProtKB-KW"/>
</dbReference>
<dbReference type="InterPro" id="IPR029063">
    <property type="entry name" value="SAM-dependent_MTases_sf"/>
</dbReference>
<sequence>MDIEKLQDKIYDAYYSEGNTQFRKNVRKRIHWVCSNALGEEILDIGCSQGITSILLGREGKKVFGIDLSETAINDANENLQKEDETTQKLVHFQKENLMLFSFKEKYDCVILGEVLEHINDVQSFFSKAVAQLENNGRLIVTTPFGINDFIDHKRTFYLLDFLKLQTEQLHITEIEFFGKWIGVIFEKGSNITRKELDNDLLYRFEKAIYQIERDYINKQNQYQKENKILKDKLQKAQDINTSIKTNNDFKKKFLNEKVEKVKIQKELLEQYSREQQLLKEQRELSRQYEMLQHRYNNIKNSTLGKLTVKYWNLRNRRSKK</sequence>
<dbReference type="AlphaFoldDB" id="A0A2V3VV75"/>
<dbReference type="SUPFAM" id="SSF53335">
    <property type="entry name" value="S-adenosyl-L-methionine-dependent methyltransferases"/>
    <property type="match status" value="1"/>
</dbReference>
<proteinExistence type="predicted"/>
<evidence type="ECO:0000259" key="2">
    <source>
        <dbReference type="Pfam" id="PF08241"/>
    </source>
</evidence>
<dbReference type="Proteomes" id="UP000247978">
    <property type="component" value="Unassembled WGS sequence"/>
</dbReference>
<dbReference type="EMBL" id="QJJQ01000009">
    <property type="protein sequence ID" value="PXW85862.1"/>
    <property type="molecule type" value="Genomic_DNA"/>
</dbReference>
<feature type="domain" description="Methyltransferase type 11" evidence="2">
    <location>
        <begin position="43"/>
        <end position="141"/>
    </location>
</feature>
<dbReference type="PANTHER" id="PTHR43861">
    <property type="entry name" value="TRANS-ACONITATE 2-METHYLTRANSFERASE-RELATED"/>
    <property type="match status" value="1"/>
</dbReference>
<evidence type="ECO:0000256" key="1">
    <source>
        <dbReference type="SAM" id="Coils"/>
    </source>
</evidence>
<comment type="caution">
    <text evidence="3">The sequence shown here is derived from an EMBL/GenBank/DDBJ whole genome shotgun (WGS) entry which is preliminary data.</text>
</comment>
<keyword evidence="4" id="KW-1185">Reference proteome</keyword>
<feature type="coiled-coil region" evidence="1">
    <location>
        <begin position="220"/>
        <end position="302"/>
    </location>
</feature>
<name>A0A2V3VV75_9BACI</name>
<keyword evidence="3" id="KW-0808">Transferase</keyword>
<dbReference type="PANTHER" id="PTHR43861:SF6">
    <property type="entry name" value="METHYLTRANSFERASE TYPE 11"/>
    <property type="match status" value="1"/>
</dbReference>
<reference evidence="3 4" key="1">
    <citation type="submission" date="2018-05" db="EMBL/GenBank/DDBJ databases">
        <title>Genomic Encyclopedia of Type Strains, Phase IV (KMG-IV): sequencing the most valuable type-strain genomes for metagenomic binning, comparative biology and taxonomic classification.</title>
        <authorList>
            <person name="Goeker M."/>
        </authorList>
    </citation>
    <scope>NUCLEOTIDE SEQUENCE [LARGE SCALE GENOMIC DNA]</scope>
    <source>
        <strain evidence="3 4">DSM 28556</strain>
    </source>
</reference>
<evidence type="ECO:0000313" key="3">
    <source>
        <dbReference type="EMBL" id="PXW85862.1"/>
    </source>
</evidence>
<keyword evidence="1" id="KW-0175">Coiled coil</keyword>
<dbReference type="Gene3D" id="3.40.50.150">
    <property type="entry name" value="Vaccinia Virus protein VP39"/>
    <property type="match status" value="1"/>
</dbReference>